<dbReference type="Pfam" id="PF13377">
    <property type="entry name" value="Peripla_BP_3"/>
    <property type="match status" value="1"/>
</dbReference>
<evidence type="ECO:0000313" key="6">
    <source>
        <dbReference type="Proteomes" id="UP001320831"/>
    </source>
</evidence>
<proteinExistence type="predicted"/>
<evidence type="ECO:0000256" key="1">
    <source>
        <dbReference type="ARBA" id="ARBA00023015"/>
    </source>
</evidence>
<dbReference type="Gene3D" id="1.10.260.40">
    <property type="entry name" value="lambda repressor-like DNA-binding domains"/>
    <property type="match status" value="1"/>
</dbReference>
<sequence length="346" mass="37190">MERKTPNIQDIARLAGVSTATVSRAISTPSVVSEATREAVFDAVRRTGYQINLTARNLRRRRTGAIVVMVPDLGNPFFSRILAGIEHVAAPAGFSVLIVDTKQPHAEEGQLFTYLHNTRADGLISLDGSLPRALLERLDGSNGLPPIVFACEWMAGGLFSKVVIDNAAGAAMAVRHLHNLGHRRIGHVRGPQGNVLTSARLQGTRAALKELGLQIVPEWFFDGDFSLQSGVAAARAWLALQERPTAVFCASDQMACGFISELSMEGYSVPRDVSVVGFDDIDIARRFIPPLTTIHQPRNDIGAEAAKLLIERIGTGMVAAPAVHEVLPVELVARQSSGPAAPLVPY</sequence>
<accession>A0ABT2LHB7</accession>
<evidence type="ECO:0000256" key="3">
    <source>
        <dbReference type="ARBA" id="ARBA00023163"/>
    </source>
</evidence>
<dbReference type="InterPro" id="IPR028082">
    <property type="entry name" value="Peripla_BP_I"/>
</dbReference>
<organism evidence="5 6">
    <name type="scientific">Chelativorans salis</name>
    <dbReference type="NCBI Taxonomy" id="2978478"/>
    <lineage>
        <taxon>Bacteria</taxon>
        <taxon>Pseudomonadati</taxon>
        <taxon>Pseudomonadota</taxon>
        <taxon>Alphaproteobacteria</taxon>
        <taxon>Hyphomicrobiales</taxon>
        <taxon>Phyllobacteriaceae</taxon>
        <taxon>Chelativorans</taxon>
    </lineage>
</organism>
<dbReference type="PANTHER" id="PTHR30146:SF109">
    <property type="entry name" value="HTH-TYPE TRANSCRIPTIONAL REGULATOR GALS"/>
    <property type="match status" value="1"/>
</dbReference>
<protein>
    <submittedName>
        <fullName evidence="5">LacI family DNA-binding transcriptional regulator</fullName>
    </submittedName>
</protein>
<dbReference type="EMBL" id="JAOCZP010000001">
    <property type="protein sequence ID" value="MCT7373823.1"/>
    <property type="molecule type" value="Genomic_DNA"/>
</dbReference>
<dbReference type="Gene3D" id="3.40.50.2300">
    <property type="match status" value="2"/>
</dbReference>
<keyword evidence="1" id="KW-0805">Transcription regulation</keyword>
<dbReference type="PROSITE" id="PS50932">
    <property type="entry name" value="HTH_LACI_2"/>
    <property type="match status" value="1"/>
</dbReference>
<dbReference type="PROSITE" id="PS00356">
    <property type="entry name" value="HTH_LACI_1"/>
    <property type="match status" value="1"/>
</dbReference>
<dbReference type="CDD" id="cd06284">
    <property type="entry name" value="PBP1_LacI-like"/>
    <property type="match status" value="1"/>
</dbReference>
<dbReference type="InterPro" id="IPR010982">
    <property type="entry name" value="Lambda_DNA-bd_dom_sf"/>
</dbReference>
<evidence type="ECO:0000259" key="4">
    <source>
        <dbReference type="PROSITE" id="PS50932"/>
    </source>
</evidence>
<evidence type="ECO:0000256" key="2">
    <source>
        <dbReference type="ARBA" id="ARBA00023125"/>
    </source>
</evidence>
<dbReference type="SMART" id="SM00354">
    <property type="entry name" value="HTH_LACI"/>
    <property type="match status" value="1"/>
</dbReference>
<dbReference type="InterPro" id="IPR000843">
    <property type="entry name" value="HTH_LacI"/>
</dbReference>
<dbReference type="SUPFAM" id="SSF53822">
    <property type="entry name" value="Periplasmic binding protein-like I"/>
    <property type="match status" value="1"/>
</dbReference>
<dbReference type="CDD" id="cd01392">
    <property type="entry name" value="HTH_LacI"/>
    <property type="match status" value="1"/>
</dbReference>
<keyword evidence="6" id="KW-1185">Reference proteome</keyword>
<dbReference type="Proteomes" id="UP001320831">
    <property type="component" value="Unassembled WGS sequence"/>
</dbReference>
<dbReference type="SUPFAM" id="SSF47413">
    <property type="entry name" value="lambda repressor-like DNA-binding domains"/>
    <property type="match status" value="1"/>
</dbReference>
<comment type="caution">
    <text evidence="5">The sequence shown here is derived from an EMBL/GenBank/DDBJ whole genome shotgun (WGS) entry which is preliminary data.</text>
</comment>
<dbReference type="InterPro" id="IPR046335">
    <property type="entry name" value="LacI/GalR-like_sensor"/>
</dbReference>
<dbReference type="Pfam" id="PF00356">
    <property type="entry name" value="LacI"/>
    <property type="match status" value="1"/>
</dbReference>
<dbReference type="GO" id="GO:0003677">
    <property type="term" value="F:DNA binding"/>
    <property type="evidence" value="ECO:0007669"/>
    <property type="project" value="UniProtKB-KW"/>
</dbReference>
<gene>
    <name evidence="5" type="ORF">N5A92_02055</name>
</gene>
<dbReference type="PANTHER" id="PTHR30146">
    <property type="entry name" value="LACI-RELATED TRANSCRIPTIONAL REPRESSOR"/>
    <property type="match status" value="1"/>
</dbReference>
<dbReference type="RefSeq" id="WP_260900152.1">
    <property type="nucleotide sequence ID" value="NZ_JAOCZP010000001.1"/>
</dbReference>
<keyword evidence="2 5" id="KW-0238">DNA-binding</keyword>
<reference evidence="5 6" key="1">
    <citation type="submission" date="2022-09" db="EMBL/GenBank/DDBJ databases">
        <title>Chelativorans salina sp. nov., a novel slightly halophilic bacterium isolated from a saline lake sediment enrichment.</title>
        <authorList>
            <person name="Gao L."/>
            <person name="Fang B.-Z."/>
            <person name="Li W.-J."/>
        </authorList>
    </citation>
    <scope>NUCLEOTIDE SEQUENCE [LARGE SCALE GENOMIC DNA]</scope>
    <source>
        <strain evidence="5 6">EGI FJ00035</strain>
    </source>
</reference>
<keyword evidence="3" id="KW-0804">Transcription</keyword>
<name>A0ABT2LHB7_9HYPH</name>
<evidence type="ECO:0000313" key="5">
    <source>
        <dbReference type="EMBL" id="MCT7373823.1"/>
    </source>
</evidence>
<feature type="domain" description="HTH lacI-type" evidence="4">
    <location>
        <begin position="6"/>
        <end position="60"/>
    </location>
</feature>